<evidence type="ECO:0000256" key="2">
    <source>
        <dbReference type="SAM" id="SignalP"/>
    </source>
</evidence>
<name>A0ABT3G752_9BACT</name>
<dbReference type="InterPro" id="IPR013783">
    <property type="entry name" value="Ig-like_fold"/>
</dbReference>
<dbReference type="EMBL" id="JAPDDR010000010">
    <property type="protein sequence ID" value="MCW1915679.1"/>
    <property type="molecule type" value="Genomic_DNA"/>
</dbReference>
<dbReference type="PANTHER" id="PTHR33307">
    <property type="entry name" value="ALPHA-RHAMNOSIDASE (EUROFUNG)"/>
    <property type="match status" value="1"/>
</dbReference>
<dbReference type="PANTHER" id="PTHR33307:SF6">
    <property type="entry name" value="ALPHA-RHAMNOSIDASE (EUROFUNG)-RELATED"/>
    <property type="match status" value="1"/>
</dbReference>
<keyword evidence="2" id="KW-0732">Signal</keyword>
<dbReference type="Gene3D" id="2.60.40.10">
    <property type="entry name" value="Immunoglobulins"/>
    <property type="match status" value="1"/>
</dbReference>
<dbReference type="Pfam" id="PF25788">
    <property type="entry name" value="Ig_Rha78A_N"/>
    <property type="match status" value="1"/>
</dbReference>
<keyword evidence="4" id="KW-1185">Reference proteome</keyword>
<dbReference type="InterPro" id="IPR016007">
    <property type="entry name" value="Alpha_rhamnosid"/>
</dbReference>
<proteinExistence type="predicted"/>
<evidence type="ECO:0000313" key="3">
    <source>
        <dbReference type="EMBL" id="MCW1915679.1"/>
    </source>
</evidence>
<evidence type="ECO:0000256" key="1">
    <source>
        <dbReference type="SAM" id="MobiDB-lite"/>
    </source>
</evidence>
<feature type="region of interest" description="Disordered" evidence="1">
    <location>
        <begin position="356"/>
        <end position="378"/>
    </location>
</feature>
<protein>
    <submittedName>
        <fullName evidence="3">Uncharacterized protein</fullName>
    </submittedName>
</protein>
<comment type="caution">
    <text evidence="3">The sequence shown here is derived from an EMBL/GenBank/DDBJ whole genome shotgun (WGS) entry which is preliminary data.</text>
</comment>
<reference evidence="3" key="1">
    <citation type="submission" date="2022-10" db="EMBL/GenBank/DDBJ databases">
        <title>Luteolibacter sp. GHJ8, whole genome shotgun sequencing project.</title>
        <authorList>
            <person name="Zhao G."/>
            <person name="Shen L."/>
        </authorList>
    </citation>
    <scope>NUCLEOTIDE SEQUENCE</scope>
    <source>
        <strain evidence="3">GHJ8</strain>
    </source>
</reference>
<accession>A0ABT3G752</accession>
<gene>
    <name evidence="3" type="ORF">OJ996_18985</name>
</gene>
<dbReference type="Proteomes" id="UP001165653">
    <property type="component" value="Unassembled WGS sequence"/>
</dbReference>
<feature type="compositionally biased region" description="Polar residues" evidence="1">
    <location>
        <begin position="356"/>
        <end position="367"/>
    </location>
</feature>
<sequence length="378" mass="40048">MRSLLAPLFLGALLSAPALADLSVSKLRCEYLVDPIGIDETEPRLSWIVSSTERGEKQTAWQILVASTPEALAANQGDLWDSGKTAGDATSQIEYAGAALAARSECHWKVRAWNKDDQASEWSAPAKWSIGLLANSDWSAKWIDGATFGSEDSGPPATIISASYEAVNGSGTPINATALLSGMAAQGSFALGVTNETFGGDPSHNNLKQLRIQYQRGTQTATRTFGEDTVMTFPADLPAIVFPAITGGRYESVANPSLFRDVTATLQTAAQDGSFSRVVNNTSFGPDPAVNQVKRLRVNYTIDGASSTRFIAENATFNYPGDLPKPIAVTMTAATYAAIDGTGSANVLSNLNSRAASGPFTRSSTMRPSAEAIPRRTK</sequence>
<evidence type="ECO:0000313" key="4">
    <source>
        <dbReference type="Proteomes" id="UP001165653"/>
    </source>
</evidence>
<organism evidence="3 4">
    <name type="scientific">Luteolibacter rhizosphaerae</name>
    <dbReference type="NCBI Taxonomy" id="2989719"/>
    <lineage>
        <taxon>Bacteria</taxon>
        <taxon>Pseudomonadati</taxon>
        <taxon>Verrucomicrobiota</taxon>
        <taxon>Verrucomicrobiia</taxon>
        <taxon>Verrucomicrobiales</taxon>
        <taxon>Verrucomicrobiaceae</taxon>
        <taxon>Luteolibacter</taxon>
    </lineage>
</organism>
<feature type="chain" id="PRO_5045485151" evidence="2">
    <location>
        <begin position="21"/>
        <end position="378"/>
    </location>
</feature>
<dbReference type="RefSeq" id="WP_264515235.1">
    <property type="nucleotide sequence ID" value="NZ_JAPDDR010000010.1"/>
</dbReference>
<feature type="signal peptide" evidence="2">
    <location>
        <begin position="1"/>
        <end position="20"/>
    </location>
</feature>